<dbReference type="RefSeq" id="WP_208054157.1">
    <property type="nucleotide sequence ID" value="NZ_JAGEMK010000001.1"/>
</dbReference>
<reference evidence="1" key="1">
    <citation type="submission" date="2021-03" db="EMBL/GenBank/DDBJ databases">
        <title>Actinotalea soli sp. nov., isolated from soil.</title>
        <authorList>
            <person name="Ping W."/>
            <person name="Zhang J."/>
        </authorList>
    </citation>
    <scope>NUCLEOTIDE SEQUENCE</scope>
    <source>
        <strain evidence="1">BY-33</strain>
    </source>
</reference>
<gene>
    <name evidence="1" type="ORF">J4G33_01715</name>
</gene>
<evidence type="ECO:0000313" key="2">
    <source>
        <dbReference type="Proteomes" id="UP000664209"/>
    </source>
</evidence>
<dbReference type="AlphaFoldDB" id="A0A939LNG5"/>
<proteinExistence type="predicted"/>
<dbReference type="Proteomes" id="UP000664209">
    <property type="component" value="Unassembled WGS sequence"/>
</dbReference>
<protein>
    <submittedName>
        <fullName evidence="1">Uncharacterized protein</fullName>
    </submittedName>
</protein>
<keyword evidence="2" id="KW-1185">Reference proteome</keyword>
<sequence length="102" mass="11292">MPSYRLTLTIGALRPGVAPEQVLPAAAEAARERTTVEAWALTVVRGEPRISVRYTAQDDGQSADLGRRVRATVSTLADVGASRLDRRYGPRWHRLARFDPSY</sequence>
<dbReference type="EMBL" id="JAGEMK010000001">
    <property type="protein sequence ID" value="MBO1750513.1"/>
    <property type="molecule type" value="Genomic_DNA"/>
</dbReference>
<evidence type="ECO:0000313" key="1">
    <source>
        <dbReference type="EMBL" id="MBO1750513.1"/>
    </source>
</evidence>
<organism evidence="1 2">
    <name type="scientific">Actinotalea soli</name>
    <dbReference type="NCBI Taxonomy" id="2819234"/>
    <lineage>
        <taxon>Bacteria</taxon>
        <taxon>Bacillati</taxon>
        <taxon>Actinomycetota</taxon>
        <taxon>Actinomycetes</taxon>
        <taxon>Micrococcales</taxon>
        <taxon>Cellulomonadaceae</taxon>
        <taxon>Actinotalea</taxon>
    </lineage>
</organism>
<name>A0A939LNG5_9CELL</name>
<comment type="caution">
    <text evidence="1">The sequence shown here is derived from an EMBL/GenBank/DDBJ whole genome shotgun (WGS) entry which is preliminary data.</text>
</comment>
<accession>A0A939LNG5</accession>